<feature type="signal peptide" evidence="1">
    <location>
        <begin position="1"/>
        <end position="20"/>
    </location>
</feature>
<dbReference type="PROSITE" id="PS51257">
    <property type="entry name" value="PROKAR_LIPOPROTEIN"/>
    <property type="match status" value="1"/>
</dbReference>
<keyword evidence="3" id="KW-1185">Reference proteome</keyword>
<comment type="caution">
    <text evidence="2">The sequence shown here is derived from an EMBL/GenBank/DDBJ whole genome shotgun (WGS) entry which is preliminary data.</text>
</comment>
<evidence type="ECO:0000313" key="3">
    <source>
        <dbReference type="Proteomes" id="UP000284219"/>
    </source>
</evidence>
<evidence type="ECO:0000313" key="2">
    <source>
        <dbReference type="EMBL" id="RKD24031.1"/>
    </source>
</evidence>
<dbReference type="RefSeq" id="WP_120189274.1">
    <property type="nucleotide sequence ID" value="NZ_MCHY01000008.1"/>
</dbReference>
<name>A0A419SJ33_9BACL</name>
<dbReference type="EMBL" id="MCHY01000008">
    <property type="protein sequence ID" value="RKD24031.1"/>
    <property type="molecule type" value="Genomic_DNA"/>
</dbReference>
<evidence type="ECO:0000256" key="1">
    <source>
        <dbReference type="SAM" id="SignalP"/>
    </source>
</evidence>
<dbReference type="AlphaFoldDB" id="A0A419SJ33"/>
<dbReference type="OrthoDB" id="2615011at2"/>
<accession>A0A419SJ33</accession>
<keyword evidence="1" id="KW-0732">Signal</keyword>
<dbReference type="Proteomes" id="UP000284219">
    <property type="component" value="Unassembled WGS sequence"/>
</dbReference>
<feature type="chain" id="PRO_5019151795" description="Lipoprotein" evidence="1">
    <location>
        <begin position="21"/>
        <end position="163"/>
    </location>
</feature>
<protein>
    <recommendedName>
        <fullName evidence="4">Lipoprotein</fullName>
    </recommendedName>
</protein>
<evidence type="ECO:0008006" key="4">
    <source>
        <dbReference type="Google" id="ProtNLM"/>
    </source>
</evidence>
<reference evidence="2 3" key="1">
    <citation type="submission" date="2016-08" db="EMBL/GenBank/DDBJ databases">
        <title>Novel Firmicute Genomes.</title>
        <authorList>
            <person name="Poppleton D.I."/>
            <person name="Gribaldo S."/>
        </authorList>
    </citation>
    <scope>NUCLEOTIDE SEQUENCE [LARGE SCALE GENOMIC DNA]</scope>
    <source>
        <strain evidence="2 3">RAOx-1</strain>
    </source>
</reference>
<proteinExistence type="predicted"/>
<sequence>MTRSMIKIILILSLLLTACGKDQTVLKTGSQESEPVITKEEKTKSIFIEKLKLGMDENEVRSLFGADFALVQNLMERNEAWRYDIGIEAGYQFDDLGIDTVDVEGLKQGKIQQQIFIDWSFDGRLLSASLYMRNEERNGYIVYELLDDNSREETFNPFEEGED</sequence>
<organism evidence="2 3">
    <name type="scientific">Ammoniphilus oxalaticus</name>
    <dbReference type="NCBI Taxonomy" id="66863"/>
    <lineage>
        <taxon>Bacteria</taxon>
        <taxon>Bacillati</taxon>
        <taxon>Bacillota</taxon>
        <taxon>Bacilli</taxon>
        <taxon>Bacillales</taxon>
        <taxon>Paenibacillaceae</taxon>
        <taxon>Aneurinibacillus group</taxon>
        <taxon>Ammoniphilus</taxon>
    </lineage>
</organism>
<gene>
    <name evidence="2" type="ORF">BEP19_06380</name>
</gene>